<dbReference type="AlphaFoldDB" id="A0A8H3I6X7"/>
<dbReference type="GO" id="GO:0006302">
    <property type="term" value="P:double-strand break repair"/>
    <property type="evidence" value="ECO:0007669"/>
    <property type="project" value="InterPro"/>
</dbReference>
<evidence type="ECO:0000313" key="2">
    <source>
        <dbReference type="Proteomes" id="UP000664203"/>
    </source>
</evidence>
<sequence length="356" mass="37515">MHRHLVDAGVQVALNPSALAGDDSGHAASVQASGGNKVKLQKGTAVFKDVKVTAEEAGEYVLRIASGSRKIALEEAELELAMSAANFITDVAIDPDSLPDDALQAGSSFPITVKVQTEDGHPLPLEVATESLTLKLTPPNGNRADIVTLQPSATVDSGDMVNESNAWCAFSFESGDLQVAGAYTLTAEHTEQRQELARALMKKEISMRSPAISFEVCSGPLTELQMEGDSAPDRVTVTNGESDQQRQLLSDAVLQLTDMYGNSVRSEGTVVQLTLQWPEGSEAEANGGVLPELECSEGKLEGQTDRQGRVSFGAVAIKPGTGKASTDENNPVNTQGNAMACVLAFEVQPADTECEG</sequence>
<proteinExistence type="predicted"/>
<evidence type="ECO:0000313" key="1">
    <source>
        <dbReference type="EMBL" id="CAF9902769.1"/>
    </source>
</evidence>
<accession>A0A8H3I6X7</accession>
<dbReference type="EMBL" id="CAJPDR010000001">
    <property type="protein sequence ID" value="CAF9902769.1"/>
    <property type="molecule type" value="Genomic_DNA"/>
</dbReference>
<comment type="caution">
    <text evidence="1">The sequence shown here is derived from an EMBL/GenBank/DDBJ whole genome shotgun (WGS) entry which is preliminary data.</text>
</comment>
<name>A0A8H3I6X7_9LECA</name>
<dbReference type="InterPro" id="IPR038892">
    <property type="entry name" value="SMCHD1"/>
</dbReference>
<organism evidence="1 2">
    <name type="scientific">Alectoria fallacina</name>
    <dbReference type="NCBI Taxonomy" id="1903189"/>
    <lineage>
        <taxon>Eukaryota</taxon>
        <taxon>Fungi</taxon>
        <taxon>Dikarya</taxon>
        <taxon>Ascomycota</taxon>
        <taxon>Pezizomycotina</taxon>
        <taxon>Lecanoromycetes</taxon>
        <taxon>OSLEUM clade</taxon>
        <taxon>Lecanoromycetidae</taxon>
        <taxon>Lecanorales</taxon>
        <taxon>Lecanorineae</taxon>
        <taxon>Parmeliaceae</taxon>
        <taxon>Alectoria</taxon>
    </lineage>
</organism>
<dbReference type="Proteomes" id="UP000664203">
    <property type="component" value="Unassembled WGS sequence"/>
</dbReference>
<dbReference type="PANTHER" id="PTHR22640:SF2">
    <property type="entry name" value="STRUCTURAL MAINTENANCE OF CHROMOSOMES FLEXIBLE HINGE DOMAIN-CONTAINING PROTEIN 1"/>
    <property type="match status" value="1"/>
</dbReference>
<protein>
    <submittedName>
        <fullName evidence="1">Uncharacterized protein</fullName>
    </submittedName>
</protein>
<gene>
    <name evidence="1" type="ORF">ALECFALPRED_000006</name>
</gene>
<dbReference type="OrthoDB" id="10629422at2759"/>
<keyword evidence="2" id="KW-1185">Reference proteome</keyword>
<dbReference type="PANTHER" id="PTHR22640">
    <property type="entry name" value="STRUCTURAL MAINTENANCE OF CHROMOSOMES FLEXIBLE HINGE DOMAIN-CONTAINING PROTEIN 1"/>
    <property type="match status" value="1"/>
</dbReference>
<reference evidence="1" key="1">
    <citation type="submission" date="2021-03" db="EMBL/GenBank/DDBJ databases">
        <authorList>
            <person name="Tagirdzhanova G."/>
        </authorList>
    </citation>
    <scope>NUCLEOTIDE SEQUENCE</scope>
</reference>